<keyword evidence="13" id="KW-1185">Reference proteome</keyword>
<dbReference type="AlphaFoldDB" id="A0AAJ0G7X7"/>
<comment type="catalytic activity">
    <reaction evidence="7">
        <text>cutin + H2O = cutin monomers.</text>
        <dbReference type="EC" id="3.1.1.74"/>
    </reaction>
</comment>
<feature type="signal peptide" evidence="11">
    <location>
        <begin position="1"/>
        <end position="20"/>
    </location>
</feature>
<feature type="region of interest" description="Disordered" evidence="10">
    <location>
        <begin position="193"/>
        <end position="264"/>
    </location>
</feature>
<dbReference type="GO" id="GO:0016052">
    <property type="term" value="P:carbohydrate catabolic process"/>
    <property type="evidence" value="ECO:0007669"/>
    <property type="project" value="TreeGrafter"/>
</dbReference>
<evidence type="ECO:0000256" key="7">
    <source>
        <dbReference type="ARBA" id="ARBA00034045"/>
    </source>
</evidence>
<dbReference type="InterPro" id="IPR000675">
    <property type="entry name" value="Cutinase/axe"/>
</dbReference>
<dbReference type="InterPro" id="IPR029058">
    <property type="entry name" value="AB_hydrolase_fold"/>
</dbReference>
<evidence type="ECO:0000256" key="5">
    <source>
        <dbReference type="ARBA" id="ARBA00022801"/>
    </source>
</evidence>
<dbReference type="Gene3D" id="3.40.50.1820">
    <property type="entry name" value="alpha/beta hydrolase"/>
    <property type="match status" value="2"/>
</dbReference>
<gene>
    <name evidence="12" type="ORF">LTR09_010974</name>
</gene>
<dbReference type="InterPro" id="IPR011150">
    <property type="entry name" value="Cutinase_monf"/>
</dbReference>
<dbReference type="SUPFAM" id="SSF53474">
    <property type="entry name" value="alpha/beta-Hydrolases"/>
    <property type="match status" value="1"/>
</dbReference>
<dbReference type="EC" id="3.1.1.74" evidence="2"/>
<accession>A0AAJ0G7X7</accession>
<evidence type="ECO:0000256" key="11">
    <source>
        <dbReference type="SAM" id="SignalP"/>
    </source>
</evidence>
<evidence type="ECO:0000256" key="8">
    <source>
        <dbReference type="PIRSR" id="PIRSR611150-1"/>
    </source>
</evidence>
<evidence type="ECO:0000256" key="10">
    <source>
        <dbReference type="SAM" id="MobiDB-lite"/>
    </source>
</evidence>
<evidence type="ECO:0000313" key="12">
    <source>
        <dbReference type="EMBL" id="KAK3047590.1"/>
    </source>
</evidence>
<evidence type="ECO:0000256" key="6">
    <source>
        <dbReference type="ARBA" id="ARBA00023157"/>
    </source>
</evidence>
<evidence type="ECO:0000256" key="4">
    <source>
        <dbReference type="ARBA" id="ARBA00022729"/>
    </source>
</evidence>
<feature type="active site" description="Nucleophile" evidence="8">
    <location>
        <position position="130"/>
    </location>
</feature>
<dbReference type="PANTHER" id="PTHR48250:SF2">
    <property type="entry name" value="CUTINASE"/>
    <property type="match status" value="1"/>
</dbReference>
<comment type="similarity">
    <text evidence="1">Belongs to the cutinase family.</text>
</comment>
<keyword evidence="5" id="KW-0378">Hydrolase</keyword>
<proteinExistence type="inferred from homology"/>
<evidence type="ECO:0000256" key="1">
    <source>
        <dbReference type="ARBA" id="ARBA00007534"/>
    </source>
</evidence>
<evidence type="ECO:0000256" key="2">
    <source>
        <dbReference type="ARBA" id="ARBA00013095"/>
    </source>
</evidence>
<dbReference type="Proteomes" id="UP001271007">
    <property type="component" value="Unassembled WGS sequence"/>
</dbReference>
<reference evidence="12" key="1">
    <citation type="submission" date="2023-04" db="EMBL/GenBank/DDBJ databases">
        <title>Black Yeasts Isolated from many extreme environments.</title>
        <authorList>
            <person name="Coleine C."/>
            <person name="Stajich J.E."/>
            <person name="Selbmann L."/>
        </authorList>
    </citation>
    <scope>NUCLEOTIDE SEQUENCE</scope>
    <source>
        <strain evidence="12">CCFEE 5312</strain>
    </source>
</reference>
<feature type="disulfide bond" evidence="9">
    <location>
        <begin position="152"/>
        <end position="159"/>
    </location>
</feature>
<evidence type="ECO:0000256" key="3">
    <source>
        <dbReference type="ARBA" id="ARBA00022487"/>
    </source>
</evidence>
<keyword evidence="4 11" id="KW-0732">Signal</keyword>
<protein>
    <recommendedName>
        <fullName evidence="2">cutinase</fullName>
        <ecNumber evidence="2">3.1.1.74</ecNumber>
    </recommendedName>
</protein>
<feature type="compositionally biased region" description="Low complexity" evidence="10">
    <location>
        <begin position="250"/>
        <end position="261"/>
    </location>
</feature>
<organism evidence="12 13">
    <name type="scientific">Extremus antarcticus</name>
    <dbReference type="NCBI Taxonomy" id="702011"/>
    <lineage>
        <taxon>Eukaryota</taxon>
        <taxon>Fungi</taxon>
        <taxon>Dikarya</taxon>
        <taxon>Ascomycota</taxon>
        <taxon>Pezizomycotina</taxon>
        <taxon>Dothideomycetes</taxon>
        <taxon>Dothideomycetidae</taxon>
        <taxon>Mycosphaerellales</taxon>
        <taxon>Extremaceae</taxon>
        <taxon>Extremus</taxon>
    </lineage>
</organism>
<sequence>MQLTASAFAYVLYCASVALPAPTAKRQSGYSGGTTANDVEDGVCAPVTLIFARGSTETGNMGSTVGPALAKALISTLGADGVAVQGVDYSATIESNISQGADGGPELTKLAKTARTPRLPSQATPRGGLSASDVSSAVLYGDPLDGQAVEFCASGDGVCETGGFAITAAHLSYTTGDDIPKGAQFIVSNAGTSTGGGSSLTSPSASAAPSAAPSATSSSNPFDICGLPSSGGSNPFEIPSSGGSNPFEIPSAEPSGEASSPDLTSIFGSLGDLWKLNQDRK</sequence>
<feature type="chain" id="PRO_5042463024" description="cutinase" evidence="11">
    <location>
        <begin position="21"/>
        <end position="281"/>
    </location>
</feature>
<evidence type="ECO:0000313" key="13">
    <source>
        <dbReference type="Proteomes" id="UP001271007"/>
    </source>
</evidence>
<dbReference type="PANTHER" id="PTHR48250">
    <property type="entry name" value="CUTINASE 2-RELATED"/>
    <property type="match status" value="1"/>
</dbReference>
<dbReference type="EMBL" id="JAWDJX010000059">
    <property type="protein sequence ID" value="KAK3047590.1"/>
    <property type="molecule type" value="Genomic_DNA"/>
</dbReference>
<feature type="active site" evidence="8">
    <location>
        <position position="156"/>
    </location>
</feature>
<name>A0AAJ0G7X7_9PEZI</name>
<dbReference type="GO" id="GO:0050525">
    <property type="term" value="F:cutinase activity"/>
    <property type="evidence" value="ECO:0007669"/>
    <property type="project" value="UniProtKB-EC"/>
</dbReference>
<dbReference type="GO" id="GO:0005576">
    <property type="term" value="C:extracellular region"/>
    <property type="evidence" value="ECO:0007669"/>
    <property type="project" value="InterPro"/>
</dbReference>
<evidence type="ECO:0000256" key="9">
    <source>
        <dbReference type="PIRSR" id="PIRSR611150-2"/>
    </source>
</evidence>
<keyword evidence="6 9" id="KW-1015">Disulfide bond</keyword>
<feature type="compositionally biased region" description="Low complexity" evidence="10">
    <location>
        <begin position="199"/>
        <end position="221"/>
    </location>
</feature>
<dbReference type="SMART" id="SM01110">
    <property type="entry name" value="Cutinase"/>
    <property type="match status" value="1"/>
</dbReference>
<feature type="active site" description="Proton donor/acceptor" evidence="8">
    <location>
        <position position="170"/>
    </location>
</feature>
<keyword evidence="3" id="KW-0719">Serine esterase</keyword>
<comment type="caution">
    <text evidence="12">The sequence shown here is derived from an EMBL/GenBank/DDBJ whole genome shotgun (WGS) entry which is preliminary data.</text>
</comment>
<dbReference type="Pfam" id="PF01083">
    <property type="entry name" value="Cutinase"/>
    <property type="match status" value="1"/>
</dbReference>